<comment type="caution">
    <text evidence="4">The sequence shown here is derived from an EMBL/GenBank/DDBJ whole genome shotgun (WGS) entry which is preliminary data.</text>
</comment>
<proteinExistence type="predicted"/>
<dbReference type="InterPro" id="IPR012327">
    <property type="entry name" value="MeTrfase_D12"/>
</dbReference>
<keyword evidence="1 4" id="KW-0489">Methyltransferase</keyword>
<name>A0ABT4D3W1_9CLOT</name>
<organism evidence="4 5">
    <name type="scientific">Clostridium aestuarii</name>
    <dbReference type="NCBI Taxonomy" id="338193"/>
    <lineage>
        <taxon>Bacteria</taxon>
        <taxon>Bacillati</taxon>
        <taxon>Bacillota</taxon>
        <taxon>Clostridia</taxon>
        <taxon>Eubacteriales</taxon>
        <taxon>Clostridiaceae</taxon>
        <taxon>Clostridium</taxon>
    </lineage>
</organism>
<evidence type="ECO:0000256" key="2">
    <source>
        <dbReference type="ARBA" id="ARBA00022679"/>
    </source>
</evidence>
<gene>
    <name evidence="4" type="ORF">OW763_13415</name>
</gene>
<dbReference type="RefSeq" id="WP_268041652.1">
    <property type="nucleotide sequence ID" value="NZ_JAPQER010000006.1"/>
</dbReference>
<dbReference type="GO" id="GO:0032259">
    <property type="term" value="P:methylation"/>
    <property type="evidence" value="ECO:0007669"/>
    <property type="project" value="UniProtKB-KW"/>
</dbReference>
<dbReference type="GO" id="GO:0008168">
    <property type="term" value="F:methyltransferase activity"/>
    <property type="evidence" value="ECO:0007669"/>
    <property type="project" value="UniProtKB-KW"/>
</dbReference>
<dbReference type="SUPFAM" id="SSF53335">
    <property type="entry name" value="S-adenosyl-L-methionine-dependent methyltransferases"/>
    <property type="match status" value="1"/>
</dbReference>
<evidence type="ECO:0000313" key="5">
    <source>
        <dbReference type="Proteomes" id="UP001078443"/>
    </source>
</evidence>
<keyword evidence="2" id="KW-0808">Transferase</keyword>
<dbReference type="InterPro" id="IPR029063">
    <property type="entry name" value="SAM-dependent_MTases_sf"/>
</dbReference>
<dbReference type="EMBL" id="JAPQER010000006">
    <property type="protein sequence ID" value="MCY6485332.1"/>
    <property type="molecule type" value="Genomic_DNA"/>
</dbReference>
<sequence>MKETLNKETYLGKELNKNSNNLQLNLFEDSDKNTPIRPIHYLGSKLRLLEIINDVIDEVDDTKGTVCDLFAGSGTVSKYLSFYRPVISVDIQEYSRVLCSALLNPNQSKYSVSEFMEMCKSSNHSIRLKKCFDDLEQYEKSCIKRGELGDLEPICDLLDNGSIISYEYGYKDNISMKLSSIMDKCINKMKELNFNKGSQALVVRYFGGLYFSYKQAVEIDCILEQIFNLEDIYIDTYLAALLSTVSDVVNTVGKQFAQPIKARNADGTPKKNILKRVKKDRTIEVFQCYEKWLNIYLSQEKMFKNHKVFKGDYADILEKLDDNVKVVYADPPYTRYHYSRYYHVLETICLRDNPKLSMNVVKGHKKISRGMYREDRHQSPFSIKSKSYDAFNSMFQKVSKINATLILSYSPFDESKKSTPRVLSINQIEQIAKQYFSSIEIVSVGEFSHSKLNKNDKNFEINYNAELLIVCKDSINKGVKND</sequence>
<protein>
    <submittedName>
        <fullName evidence="4">DNA adenine methylase</fullName>
    </submittedName>
</protein>
<evidence type="ECO:0000313" key="4">
    <source>
        <dbReference type="EMBL" id="MCY6485332.1"/>
    </source>
</evidence>
<reference evidence="4" key="1">
    <citation type="submission" date="2022-12" db="EMBL/GenBank/DDBJ databases">
        <authorList>
            <person name="Wang J."/>
        </authorList>
    </citation>
    <scope>NUCLEOTIDE SEQUENCE</scope>
    <source>
        <strain evidence="4">HY-45-18</strain>
    </source>
</reference>
<dbReference type="Pfam" id="PF02086">
    <property type="entry name" value="MethyltransfD12"/>
    <property type="match status" value="2"/>
</dbReference>
<evidence type="ECO:0000256" key="3">
    <source>
        <dbReference type="ARBA" id="ARBA00022691"/>
    </source>
</evidence>
<accession>A0ABT4D3W1</accession>
<keyword evidence="3" id="KW-0949">S-adenosyl-L-methionine</keyword>
<evidence type="ECO:0000256" key="1">
    <source>
        <dbReference type="ARBA" id="ARBA00022603"/>
    </source>
</evidence>
<keyword evidence="5" id="KW-1185">Reference proteome</keyword>
<dbReference type="Proteomes" id="UP001078443">
    <property type="component" value="Unassembled WGS sequence"/>
</dbReference>